<dbReference type="Proteomes" id="UP000308539">
    <property type="component" value="Unassembled WGS sequence"/>
</dbReference>
<evidence type="ECO:0000313" key="2">
    <source>
        <dbReference type="Proteomes" id="UP000308539"/>
    </source>
</evidence>
<keyword evidence="2" id="KW-1185">Reference proteome</keyword>
<gene>
    <name evidence="1" type="ORF">FC752_15005</name>
</gene>
<sequence>MLQTVITYEKTTLKVISAMQINTIISEANILKMQNYEVLITSKNNVIHLDESNQMYLKREYGKM</sequence>
<reference evidence="1 2" key="1">
    <citation type="submission" date="2019-04" db="EMBL/GenBank/DDBJ databases">
        <title>Lysinibacillus genome sequencing.</title>
        <authorList>
            <person name="Dunlap C."/>
        </authorList>
    </citation>
    <scope>NUCLEOTIDE SEQUENCE [LARGE SCALE GENOMIC DNA]</scope>
    <source>
        <strain evidence="1 2">NBRC 109424</strain>
    </source>
</reference>
<comment type="caution">
    <text evidence="1">The sequence shown here is derived from an EMBL/GenBank/DDBJ whole genome shotgun (WGS) entry which is preliminary data.</text>
</comment>
<dbReference type="RefSeq" id="WP_025220578.1">
    <property type="nucleotide sequence ID" value="NZ_CP006837.1"/>
</dbReference>
<proteinExistence type="predicted"/>
<organism evidence="1 2">
    <name type="scientific">Lysinibacillus varians</name>
    <dbReference type="NCBI Taxonomy" id="1145276"/>
    <lineage>
        <taxon>Bacteria</taxon>
        <taxon>Bacillati</taxon>
        <taxon>Bacillota</taxon>
        <taxon>Bacilli</taxon>
        <taxon>Bacillales</taxon>
        <taxon>Bacillaceae</taxon>
        <taxon>Lysinibacillus</taxon>
    </lineage>
</organism>
<name>A0ABY2T7U0_9BACI</name>
<accession>A0ABY2T7U0</accession>
<dbReference type="EMBL" id="SZPV01000031">
    <property type="protein sequence ID" value="TKI60495.1"/>
    <property type="molecule type" value="Genomic_DNA"/>
</dbReference>
<evidence type="ECO:0000313" key="1">
    <source>
        <dbReference type="EMBL" id="TKI60495.1"/>
    </source>
</evidence>
<protein>
    <submittedName>
        <fullName evidence="1">Uncharacterized protein</fullName>
    </submittedName>
</protein>